<gene>
    <name evidence="1" type="ORF">FN846DRAFT_127536</name>
</gene>
<evidence type="ECO:0000313" key="2">
    <source>
        <dbReference type="Proteomes" id="UP000326924"/>
    </source>
</evidence>
<accession>A0A5J5ERW4</accession>
<organism evidence="1 2">
    <name type="scientific">Sphaerosporella brunnea</name>
    <dbReference type="NCBI Taxonomy" id="1250544"/>
    <lineage>
        <taxon>Eukaryota</taxon>
        <taxon>Fungi</taxon>
        <taxon>Dikarya</taxon>
        <taxon>Ascomycota</taxon>
        <taxon>Pezizomycotina</taxon>
        <taxon>Pezizomycetes</taxon>
        <taxon>Pezizales</taxon>
        <taxon>Pyronemataceae</taxon>
        <taxon>Sphaerosporella</taxon>
    </lineage>
</organism>
<comment type="caution">
    <text evidence="1">The sequence shown here is derived from an EMBL/GenBank/DDBJ whole genome shotgun (WGS) entry which is preliminary data.</text>
</comment>
<dbReference type="Gene3D" id="1.10.132.70">
    <property type="match status" value="1"/>
</dbReference>
<dbReference type="Proteomes" id="UP000326924">
    <property type="component" value="Unassembled WGS sequence"/>
</dbReference>
<dbReference type="AlphaFoldDB" id="A0A5J5ERW4"/>
<keyword evidence="2" id="KW-1185">Reference proteome</keyword>
<dbReference type="EMBL" id="VXIS01000149">
    <property type="protein sequence ID" value="KAA8900824.1"/>
    <property type="molecule type" value="Genomic_DNA"/>
</dbReference>
<proteinExistence type="predicted"/>
<name>A0A5J5ERW4_9PEZI</name>
<evidence type="ECO:0000313" key="1">
    <source>
        <dbReference type="EMBL" id="KAA8900824.1"/>
    </source>
</evidence>
<dbReference type="OrthoDB" id="5428531at2759"/>
<reference evidence="1 2" key="1">
    <citation type="submission" date="2019-09" db="EMBL/GenBank/DDBJ databases">
        <title>Draft genome of the ectomycorrhizal ascomycete Sphaerosporella brunnea.</title>
        <authorList>
            <consortium name="DOE Joint Genome Institute"/>
            <person name="Benucci G.M."/>
            <person name="Marozzi G."/>
            <person name="Antonielli L."/>
            <person name="Sanchez S."/>
            <person name="Marco P."/>
            <person name="Wang X."/>
            <person name="Falini L.B."/>
            <person name="Barry K."/>
            <person name="Haridas S."/>
            <person name="Lipzen A."/>
            <person name="Labutti K."/>
            <person name="Grigoriev I.V."/>
            <person name="Murat C."/>
            <person name="Martin F."/>
            <person name="Albertini E."/>
            <person name="Donnini D."/>
            <person name="Bonito G."/>
        </authorList>
    </citation>
    <scope>NUCLEOTIDE SEQUENCE [LARGE SCALE GENOMIC DNA]</scope>
    <source>
        <strain evidence="1 2">Sb_GMNB300</strain>
    </source>
</reference>
<sequence length="131" mass="15433">MYMFPRQHGLHNVFTSVVNKQETTHPFQDYTYREPEIEELKTKRDGKDIPVPKRLKGPVLALVMVMQKLHRNCPYHALVKHYCPVSVFQISILASMHRARARLQSILKAVASEHRPKSHLLSRFQMLQYRL</sequence>
<protein>
    <submittedName>
        <fullName evidence="1">Uncharacterized protein</fullName>
    </submittedName>
</protein>
<dbReference type="InParanoid" id="A0A5J5ERW4"/>